<gene>
    <name evidence="2" type="ORF">HU200_051489</name>
</gene>
<accession>A0A835AKL5</accession>
<dbReference type="SUPFAM" id="SSF81383">
    <property type="entry name" value="F-box domain"/>
    <property type="match status" value="1"/>
</dbReference>
<dbReference type="PANTHER" id="PTHR32133:SF327">
    <property type="entry name" value="F-BOX DOMAIN-CONTAINING PROTEIN"/>
    <property type="match status" value="1"/>
</dbReference>
<dbReference type="OrthoDB" id="689365at2759"/>
<dbReference type="Pfam" id="PF23635">
    <property type="entry name" value="Beta-prop_AT5G49610-like"/>
    <property type="match status" value="1"/>
</dbReference>
<evidence type="ECO:0000259" key="1">
    <source>
        <dbReference type="Pfam" id="PF23635"/>
    </source>
</evidence>
<sequence length="291" mass="31718">MALPALIQDVVEEILLYVPPDEPAHPIRAGLVCKAWRGLLSDGGFSRRYRRFHGTPPLLGYIHNVQFYGVPEFVPTTAFSPPLPPPAASNSCRALDCRHGRVLIHETAPSEGFIIWDPITGDRQHLSFPADHDQNLCSFAGAVLCARHGCDHLDCHGGPFLVVYVGMGHIRCTWATVYSSETGAWSAQASISTDNDDNWNFTPLKPNLLIGDAIYISIACPAIRIIKYDFGRHGLSMVDAPQVLGKVAPIEIDGGLGSSSLVATASIRGHDKLMRMGLEDGCDTMLRSLRH</sequence>
<keyword evidence="3" id="KW-1185">Reference proteome</keyword>
<protein>
    <recommendedName>
        <fullName evidence="1">F-box protein AT5G49610-like beta-propeller domain-containing protein</fullName>
    </recommendedName>
</protein>
<name>A0A835AKL5_9POAL</name>
<dbReference type="PANTHER" id="PTHR32133">
    <property type="entry name" value="OS07G0120400 PROTEIN"/>
    <property type="match status" value="1"/>
</dbReference>
<organism evidence="2 3">
    <name type="scientific">Digitaria exilis</name>
    <dbReference type="NCBI Taxonomy" id="1010633"/>
    <lineage>
        <taxon>Eukaryota</taxon>
        <taxon>Viridiplantae</taxon>
        <taxon>Streptophyta</taxon>
        <taxon>Embryophyta</taxon>
        <taxon>Tracheophyta</taxon>
        <taxon>Spermatophyta</taxon>
        <taxon>Magnoliopsida</taxon>
        <taxon>Liliopsida</taxon>
        <taxon>Poales</taxon>
        <taxon>Poaceae</taxon>
        <taxon>PACMAD clade</taxon>
        <taxon>Panicoideae</taxon>
        <taxon>Panicodae</taxon>
        <taxon>Paniceae</taxon>
        <taxon>Anthephorinae</taxon>
        <taxon>Digitaria</taxon>
    </lineage>
</organism>
<reference evidence="2" key="1">
    <citation type="submission" date="2020-07" db="EMBL/GenBank/DDBJ databases">
        <title>Genome sequence and genetic diversity analysis of an under-domesticated orphan crop, white fonio (Digitaria exilis).</title>
        <authorList>
            <person name="Bennetzen J.L."/>
            <person name="Chen S."/>
            <person name="Ma X."/>
            <person name="Wang X."/>
            <person name="Yssel A.E.J."/>
            <person name="Chaluvadi S.R."/>
            <person name="Johnson M."/>
            <person name="Gangashetty P."/>
            <person name="Hamidou F."/>
            <person name="Sanogo M.D."/>
            <person name="Zwaenepoel A."/>
            <person name="Wallace J."/>
            <person name="Van De Peer Y."/>
            <person name="Van Deynze A."/>
        </authorList>
    </citation>
    <scope>NUCLEOTIDE SEQUENCE</scope>
    <source>
        <tissue evidence="2">Leaves</tissue>
    </source>
</reference>
<dbReference type="EMBL" id="JACEFO010002272">
    <property type="protein sequence ID" value="KAF8669162.1"/>
    <property type="molecule type" value="Genomic_DNA"/>
</dbReference>
<proteinExistence type="predicted"/>
<evidence type="ECO:0000313" key="3">
    <source>
        <dbReference type="Proteomes" id="UP000636709"/>
    </source>
</evidence>
<dbReference type="InterPro" id="IPR056594">
    <property type="entry name" value="AT5G49610-like_b-prop"/>
</dbReference>
<feature type="domain" description="F-box protein AT5G49610-like beta-propeller" evidence="1">
    <location>
        <begin position="95"/>
        <end position="243"/>
    </location>
</feature>
<dbReference type="InterPro" id="IPR036047">
    <property type="entry name" value="F-box-like_dom_sf"/>
</dbReference>
<dbReference type="Proteomes" id="UP000636709">
    <property type="component" value="Unassembled WGS sequence"/>
</dbReference>
<comment type="caution">
    <text evidence="2">The sequence shown here is derived from an EMBL/GenBank/DDBJ whole genome shotgun (WGS) entry which is preliminary data.</text>
</comment>
<evidence type="ECO:0000313" key="2">
    <source>
        <dbReference type="EMBL" id="KAF8669162.1"/>
    </source>
</evidence>
<dbReference type="AlphaFoldDB" id="A0A835AKL5"/>